<dbReference type="GO" id="GO:0005789">
    <property type="term" value="C:endoplasmic reticulum membrane"/>
    <property type="evidence" value="ECO:0007669"/>
    <property type="project" value="TreeGrafter"/>
</dbReference>
<keyword evidence="7" id="KW-0152">Cholesterol biosynthesis</keyword>
<comment type="subcellular location">
    <subcellularLocation>
        <location evidence="1">Membrane</location>
        <topology evidence="1">Multi-pass membrane protein</topology>
    </subcellularLocation>
</comment>
<feature type="transmembrane region" description="Helical" evidence="20">
    <location>
        <begin position="215"/>
        <end position="236"/>
    </location>
</feature>
<proteinExistence type="inferred from homology"/>
<evidence type="ECO:0000256" key="8">
    <source>
        <dbReference type="ARBA" id="ARBA00022857"/>
    </source>
</evidence>
<feature type="transmembrane region" description="Helical" evidence="20">
    <location>
        <begin position="256"/>
        <end position="275"/>
    </location>
</feature>
<keyword evidence="7" id="KW-0153">Cholesterol metabolism</keyword>
<comment type="caution">
    <text evidence="21">The sequence shown here is derived from an EMBL/GenBank/DDBJ whole genome shotgun (WGS) entry which is preliminary data.</text>
</comment>
<feature type="transmembrane region" description="Helical" evidence="20">
    <location>
        <begin position="358"/>
        <end position="384"/>
    </location>
</feature>
<evidence type="ECO:0000256" key="5">
    <source>
        <dbReference type="ARBA" id="ARBA00022516"/>
    </source>
</evidence>
<organism evidence="21 22">
    <name type="scientific">Ramazzottius varieornatus</name>
    <name type="common">Water bear</name>
    <name type="synonym">Tardigrade</name>
    <dbReference type="NCBI Taxonomy" id="947166"/>
    <lineage>
        <taxon>Eukaryota</taxon>
        <taxon>Metazoa</taxon>
        <taxon>Ecdysozoa</taxon>
        <taxon>Tardigrada</taxon>
        <taxon>Eutardigrada</taxon>
        <taxon>Parachela</taxon>
        <taxon>Hypsibioidea</taxon>
        <taxon>Ramazzottiidae</taxon>
        <taxon>Ramazzottius</taxon>
    </lineage>
</organism>
<evidence type="ECO:0000256" key="2">
    <source>
        <dbReference type="ARBA" id="ARBA00004770"/>
    </source>
</evidence>
<evidence type="ECO:0000256" key="13">
    <source>
        <dbReference type="ARBA" id="ARBA00023098"/>
    </source>
</evidence>
<evidence type="ECO:0000256" key="10">
    <source>
        <dbReference type="ARBA" id="ARBA00022989"/>
    </source>
</evidence>
<evidence type="ECO:0000256" key="7">
    <source>
        <dbReference type="ARBA" id="ARBA00022778"/>
    </source>
</evidence>
<keyword evidence="14 20" id="KW-0472">Membrane</keyword>
<dbReference type="InterPro" id="IPR018083">
    <property type="entry name" value="Sterol_reductase_CS"/>
</dbReference>
<evidence type="ECO:0000256" key="9">
    <source>
        <dbReference type="ARBA" id="ARBA00022955"/>
    </source>
</evidence>
<dbReference type="Pfam" id="PF01222">
    <property type="entry name" value="ERG4_ERG24"/>
    <property type="match status" value="1"/>
</dbReference>
<evidence type="ECO:0000256" key="18">
    <source>
        <dbReference type="ARBA" id="ARBA00031227"/>
    </source>
</evidence>
<dbReference type="AlphaFoldDB" id="A0A1D1UJA8"/>
<dbReference type="STRING" id="947166.A0A1D1UJA8"/>
<dbReference type="GO" id="GO:0006695">
    <property type="term" value="P:cholesterol biosynthetic process"/>
    <property type="evidence" value="ECO:0007669"/>
    <property type="project" value="UniProtKB-UniPathway"/>
</dbReference>
<evidence type="ECO:0000313" key="21">
    <source>
        <dbReference type="EMBL" id="GAU88600.1"/>
    </source>
</evidence>
<sequence length="421" mass="48391">MEPKAEKRAFEYAFGGPLGVLGIMLALPLAINVMILFGICYNEDGFAGILERLNGFFDDCWTALWCLLGWFLFQAVLYLSPLGKDIVGLPLSTGQRLKYRCNGFHAFVVTAGVALIAQFVLGLQLYRLFEIIWPMASVACGLCFALSVYLYIRALFRRTDELAQHGMSGNHIYDFFMGRELNPRTGKFDWKYFCELRPGLIGWIMLELSMVAFEYHTTGSCSLPLVLLTAFHAWYVGDALWNEPALLSTKDIIEEGFGFMLVFGDMAWVPFFYSSQTLYLVSARPDVPWLLVFISIVLHLVGYVIFRQSNLQKNLFRNSPNDPRVKAWKTIPTSVLGKNLLCDGWWSFVRHPNYLGDLLLAMSWTLMCGLDSFYPFIYCGYFFALLIHREIRDEEVCSKKYGDAWKEFRTRVPYRIFPFVF</sequence>
<keyword evidence="12" id="KW-0756">Sterol biosynthesis</keyword>
<comment type="similarity">
    <text evidence="3">Belongs to the ERG4/ERG24 family.</text>
</comment>
<evidence type="ECO:0000256" key="1">
    <source>
        <dbReference type="ARBA" id="ARBA00004141"/>
    </source>
</evidence>
<keyword evidence="13" id="KW-0443">Lipid metabolism</keyword>
<evidence type="ECO:0000256" key="3">
    <source>
        <dbReference type="ARBA" id="ARBA00005402"/>
    </source>
</evidence>
<dbReference type="FunFam" id="1.20.120.1630:FF:000011">
    <property type="entry name" value="Delta(14)-sterol reductase"/>
    <property type="match status" value="1"/>
</dbReference>
<protein>
    <recommendedName>
        <fullName evidence="19">Delta(14)-sterol reductase</fullName>
        <ecNumber evidence="4">1.3.1.70</ecNumber>
    </recommendedName>
    <alternativeName>
        <fullName evidence="17">C-14 sterol reductase</fullName>
    </alternativeName>
    <alternativeName>
        <fullName evidence="18">Sterol C14-reductase</fullName>
    </alternativeName>
</protein>
<evidence type="ECO:0000256" key="20">
    <source>
        <dbReference type="SAM" id="Phobius"/>
    </source>
</evidence>
<dbReference type="PANTHER" id="PTHR21257:SF52">
    <property type="entry name" value="DELTA(14)-STEROL REDUCTASE TM7SF2"/>
    <property type="match status" value="1"/>
</dbReference>
<dbReference type="InterPro" id="IPR001171">
    <property type="entry name" value="ERG24_DHCR-like"/>
</dbReference>
<feature type="transmembrane region" description="Helical" evidence="20">
    <location>
        <begin position="287"/>
        <end position="306"/>
    </location>
</feature>
<keyword evidence="11" id="KW-0560">Oxidoreductase</keyword>
<evidence type="ECO:0000256" key="11">
    <source>
        <dbReference type="ARBA" id="ARBA00023002"/>
    </source>
</evidence>
<keyword evidence="22" id="KW-1185">Reference proteome</keyword>
<feature type="transmembrane region" description="Helical" evidence="20">
    <location>
        <begin position="103"/>
        <end position="125"/>
    </location>
</feature>
<keyword evidence="9" id="KW-0752">Steroid biosynthesis</keyword>
<dbReference type="Gene3D" id="1.20.120.1630">
    <property type="match status" value="1"/>
</dbReference>
<dbReference type="GO" id="GO:0005637">
    <property type="term" value="C:nuclear inner membrane"/>
    <property type="evidence" value="ECO:0007669"/>
    <property type="project" value="TreeGrafter"/>
</dbReference>
<name>A0A1D1UJA8_RAMVA</name>
<keyword evidence="5" id="KW-0444">Lipid biosynthesis</keyword>
<dbReference type="GO" id="GO:0050613">
    <property type="term" value="F:Delta14-sterol reductase activity"/>
    <property type="evidence" value="ECO:0007669"/>
    <property type="project" value="UniProtKB-EC"/>
</dbReference>
<evidence type="ECO:0000256" key="14">
    <source>
        <dbReference type="ARBA" id="ARBA00023136"/>
    </source>
</evidence>
<feature type="transmembrane region" description="Helical" evidence="20">
    <location>
        <begin position="61"/>
        <end position="82"/>
    </location>
</feature>
<dbReference type="Proteomes" id="UP000186922">
    <property type="component" value="Unassembled WGS sequence"/>
</dbReference>
<feature type="transmembrane region" description="Helical" evidence="20">
    <location>
        <begin position="131"/>
        <end position="152"/>
    </location>
</feature>
<dbReference type="PROSITE" id="PS01017">
    <property type="entry name" value="STEROL_REDUCT_1"/>
    <property type="match status" value="1"/>
</dbReference>
<evidence type="ECO:0000256" key="4">
    <source>
        <dbReference type="ARBA" id="ARBA00012413"/>
    </source>
</evidence>
<evidence type="ECO:0000256" key="6">
    <source>
        <dbReference type="ARBA" id="ARBA00022692"/>
    </source>
</evidence>
<comment type="pathway">
    <text evidence="2">Steroid biosynthesis; cholesterol biosynthesis.</text>
</comment>
<dbReference type="UniPathway" id="UPA00063"/>
<evidence type="ECO:0000256" key="16">
    <source>
        <dbReference type="ARBA" id="ARBA00023221"/>
    </source>
</evidence>
<keyword evidence="15" id="KW-1207">Sterol metabolism</keyword>
<evidence type="ECO:0000256" key="12">
    <source>
        <dbReference type="ARBA" id="ARBA00023011"/>
    </source>
</evidence>
<keyword evidence="8" id="KW-0521">NADP</keyword>
<evidence type="ECO:0000256" key="17">
    <source>
        <dbReference type="ARBA" id="ARBA00030165"/>
    </source>
</evidence>
<dbReference type="EC" id="1.3.1.70" evidence="4"/>
<keyword evidence="10 20" id="KW-1133">Transmembrane helix</keyword>
<accession>A0A1D1UJA8</accession>
<keyword evidence="16" id="KW-0753">Steroid metabolism</keyword>
<dbReference type="PANTHER" id="PTHR21257">
    <property type="entry name" value="DELTA(14)-STEROL REDUCTASE"/>
    <property type="match status" value="1"/>
</dbReference>
<evidence type="ECO:0000256" key="19">
    <source>
        <dbReference type="ARBA" id="ARBA00069705"/>
    </source>
</evidence>
<evidence type="ECO:0000313" key="22">
    <source>
        <dbReference type="Proteomes" id="UP000186922"/>
    </source>
</evidence>
<reference evidence="21 22" key="1">
    <citation type="journal article" date="2016" name="Nat. Commun.">
        <title>Extremotolerant tardigrade genome and improved radiotolerance of human cultured cells by tardigrade-unique protein.</title>
        <authorList>
            <person name="Hashimoto T."/>
            <person name="Horikawa D.D."/>
            <person name="Saito Y."/>
            <person name="Kuwahara H."/>
            <person name="Kozuka-Hata H."/>
            <person name="Shin-I T."/>
            <person name="Minakuchi Y."/>
            <person name="Ohishi K."/>
            <person name="Motoyama A."/>
            <person name="Aizu T."/>
            <person name="Enomoto A."/>
            <person name="Kondo K."/>
            <person name="Tanaka S."/>
            <person name="Hara Y."/>
            <person name="Koshikawa S."/>
            <person name="Sagara H."/>
            <person name="Miura T."/>
            <person name="Yokobori S."/>
            <person name="Miyagawa K."/>
            <person name="Suzuki Y."/>
            <person name="Kubo T."/>
            <person name="Oyama M."/>
            <person name="Kohara Y."/>
            <person name="Fujiyama A."/>
            <person name="Arakawa K."/>
            <person name="Katayama T."/>
            <person name="Toyoda A."/>
            <person name="Kunieda T."/>
        </authorList>
    </citation>
    <scope>NUCLEOTIDE SEQUENCE [LARGE SCALE GENOMIC DNA]</scope>
    <source>
        <strain evidence="21 22">YOKOZUNA-1</strain>
    </source>
</reference>
<evidence type="ECO:0000256" key="15">
    <source>
        <dbReference type="ARBA" id="ARBA00023166"/>
    </source>
</evidence>
<gene>
    <name evidence="21" type="primary">RvY_01270-1</name>
    <name evidence="21" type="synonym">RvY_01270.1</name>
    <name evidence="21" type="ORF">RvY_01270</name>
</gene>
<dbReference type="OrthoDB" id="5326588at2759"/>
<feature type="transmembrane region" description="Helical" evidence="20">
    <location>
        <begin position="12"/>
        <end position="41"/>
    </location>
</feature>
<keyword evidence="6 20" id="KW-0812">Transmembrane</keyword>
<dbReference type="EMBL" id="BDGG01000001">
    <property type="protein sequence ID" value="GAU88600.1"/>
    <property type="molecule type" value="Genomic_DNA"/>
</dbReference>